<dbReference type="Pfam" id="PF12130">
    <property type="entry name" value="bMERB_dom"/>
    <property type="match status" value="1"/>
</dbReference>
<gene>
    <name evidence="5" type="primary">LOC104943426</name>
</gene>
<reference evidence="5" key="1">
    <citation type="submission" date="2025-08" db="UniProtKB">
        <authorList>
            <consortium name="RefSeq"/>
        </authorList>
    </citation>
    <scope>IDENTIFICATION</scope>
    <source>
        <tissue evidence="5">Muscle</tissue>
    </source>
</reference>
<feature type="region of interest" description="Disordered" evidence="2">
    <location>
        <begin position="217"/>
        <end position="380"/>
    </location>
</feature>
<dbReference type="InterPro" id="IPR022735">
    <property type="entry name" value="bMERB_dom"/>
</dbReference>
<evidence type="ECO:0000259" key="3">
    <source>
        <dbReference type="PROSITE" id="PS51848"/>
    </source>
</evidence>
<dbReference type="KEGG" id="ncc:104943426"/>
<dbReference type="Proteomes" id="UP000504611">
    <property type="component" value="Unplaced"/>
</dbReference>
<dbReference type="GeneID" id="104943426"/>
<protein>
    <submittedName>
        <fullName evidence="5">MICAL-like protein 2</fullName>
    </submittedName>
</protein>
<feature type="compositionally biased region" description="Low complexity" evidence="2">
    <location>
        <begin position="335"/>
        <end position="352"/>
    </location>
</feature>
<keyword evidence="1" id="KW-0175">Coiled coil</keyword>
<name>A0A6I9MUZ0_9TELE</name>
<dbReference type="RefSeq" id="XP_010767113.1">
    <property type="nucleotide sequence ID" value="XM_010768811.1"/>
</dbReference>
<evidence type="ECO:0000313" key="4">
    <source>
        <dbReference type="Proteomes" id="UP000504611"/>
    </source>
</evidence>
<evidence type="ECO:0000256" key="1">
    <source>
        <dbReference type="SAM" id="Coils"/>
    </source>
</evidence>
<dbReference type="OrthoDB" id="10017054at2759"/>
<evidence type="ECO:0000256" key="2">
    <source>
        <dbReference type="SAM" id="MobiDB-lite"/>
    </source>
</evidence>
<keyword evidence="4" id="KW-1185">Reference proteome</keyword>
<feature type="compositionally biased region" description="Basic and acidic residues" evidence="2">
    <location>
        <begin position="134"/>
        <end position="143"/>
    </location>
</feature>
<dbReference type="AlphaFoldDB" id="A0A6I9MUZ0"/>
<feature type="compositionally biased region" description="Low complexity" evidence="2">
    <location>
        <begin position="33"/>
        <end position="104"/>
    </location>
</feature>
<feature type="region of interest" description="Disordered" evidence="2">
    <location>
        <begin position="14"/>
        <end position="144"/>
    </location>
</feature>
<feature type="compositionally biased region" description="Low complexity" evidence="2">
    <location>
        <begin position="288"/>
        <end position="305"/>
    </location>
</feature>
<sequence length="454" mass="48957">MRHWEFKLPALNLSSAAKESPTPVVSKPVASRTTNVSTFATTTTNKDTKTPSSNKTTTSVFTTTPSSNETTVSINTTPSSNITSTSSTKTPSSNTTPSITTTTSDNTRPVAAPRKSPTAAKTLKSKLNFFKSDSPPKEEEKKTVTTSVVINKGPNASDKVQEKASAAQAVTVVVNVGGLGKKANVSWDTEEKSKAVSGGEDSKTKAAAAIISKKLTEENNNINSKPAWANVALKKTDKPPQVETPKKDPEPVRGRRRLKADPSILADLQIPKDPSPARTRTPERPASKPRSASPSASENSDSPSDWRLKLKHVSKPAAPSQPSKPLANGAGKPQTSDSSPSSHLSTTSISVTPPAEKGFLNGKGQTTNGTKPESMITKKKPDYIQKEDIIKELQDIEDNLNEWEGRGVELELRLRSSEADGEDDAVNDELMIEWFNLIRNKQVAMRRESELVYM</sequence>
<accession>A0A6I9MUZ0</accession>
<dbReference type="PROSITE" id="PS51848">
    <property type="entry name" value="BMERB"/>
    <property type="match status" value="1"/>
</dbReference>
<feature type="compositionally biased region" description="Basic and acidic residues" evidence="2">
    <location>
        <begin position="234"/>
        <end position="253"/>
    </location>
</feature>
<organism evidence="4 5">
    <name type="scientific">Notothenia coriiceps</name>
    <name type="common">black rockcod</name>
    <dbReference type="NCBI Taxonomy" id="8208"/>
    <lineage>
        <taxon>Eukaryota</taxon>
        <taxon>Metazoa</taxon>
        <taxon>Chordata</taxon>
        <taxon>Craniata</taxon>
        <taxon>Vertebrata</taxon>
        <taxon>Euteleostomi</taxon>
        <taxon>Actinopterygii</taxon>
        <taxon>Neopterygii</taxon>
        <taxon>Teleostei</taxon>
        <taxon>Neoteleostei</taxon>
        <taxon>Acanthomorphata</taxon>
        <taxon>Eupercaria</taxon>
        <taxon>Perciformes</taxon>
        <taxon>Notothenioidei</taxon>
        <taxon>Nototheniidae</taxon>
        <taxon>Notothenia</taxon>
    </lineage>
</organism>
<feature type="compositionally biased region" description="Low complexity" evidence="2">
    <location>
        <begin position="315"/>
        <end position="325"/>
    </location>
</feature>
<evidence type="ECO:0000313" key="5">
    <source>
        <dbReference type="RefSeq" id="XP_010767113.1"/>
    </source>
</evidence>
<proteinExistence type="predicted"/>
<feature type="domain" description="BMERB" evidence="3">
    <location>
        <begin position="376"/>
        <end position="454"/>
    </location>
</feature>
<feature type="coiled-coil region" evidence="1">
    <location>
        <begin position="386"/>
        <end position="413"/>
    </location>
</feature>